<proteinExistence type="predicted"/>
<accession>A0A1S9N4U0</accession>
<reference evidence="2 3" key="1">
    <citation type="submission" date="2017-02" db="EMBL/GenBank/DDBJ databases">
        <title>Genome sequence of Clostridium beijerinckii Br21.</title>
        <authorList>
            <person name="Fonseca B.C."/>
            <person name="Guazzaroni M.E."/>
            <person name="Riano-Pachon D.M."/>
            <person name="Reginatto V."/>
        </authorList>
    </citation>
    <scope>NUCLEOTIDE SEQUENCE [LARGE SCALE GENOMIC DNA]</scope>
    <source>
        <strain evidence="2 3">Br21</strain>
    </source>
</reference>
<name>A0A1S9N4U0_CLOBE</name>
<dbReference type="Pfam" id="PF07872">
    <property type="entry name" value="DUF1659"/>
    <property type="match status" value="1"/>
</dbReference>
<protein>
    <recommendedName>
        <fullName evidence="1">DUF1659 domain-containing protein</fullName>
    </recommendedName>
</protein>
<feature type="domain" description="DUF1659" evidence="1">
    <location>
        <begin position="2"/>
        <end position="73"/>
    </location>
</feature>
<evidence type="ECO:0000313" key="3">
    <source>
        <dbReference type="Proteomes" id="UP000190959"/>
    </source>
</evidence>
<dbReference type="Proteomes" id="UP000190959">
    <property type="component" value="Unassembled WGS sequence"/>
</dbReference>
<sequence>MAVTKSIETASLSIEFQSGTDKAGDAIFSKKTFSNVKTDASAQNVYEVAEAIKAVLSSNTRDYFINESSSLINA</sequence>
<dbReference type="EMBL" id="MWMH01000005">
    <property type="protein sequence ID" value="OOP72519.1"/>
    <property type="molecule type" value="Genomic_DNA"/>
</dbReference>
<evidence type="ECO:0000313" key="2">
    <source>
        <dbReference type="EMBL" id="OOP72519.1"/>
    </source>
</evidence>
<gene>
    <name evidence="2" type="ORF">CBEIBR21_16460</name>
</gene>
<dbReference type="AlphaFoldDB" id="A0A1S9N4U0"/>
<dbReference type="InterPro" id="IPR012454">
    <property type="entry name" value="DUF1659"/>
</dbReference>
<dbReference type="RefSeq" id="WP_077844251.1">
    <property type="nucleotide sequence ID" value="NZ_JABSWK010000001.1"/>
</dbReference>
<organism evidence="2 3">
    <name type="scientific">Clostridium beijerinckii</name>
    <name type="common">Clostridium MP</name>
    <dbReference type="NCBI Taxonomy" id="1520"/>
    <lineage>
        <taxon>Bacteria</taxon>
        <taxon>Bacillati</taxon>
        <taxon>Bacillota</taxon>
        <taxon>Clostridia</taxon>
        <taxon>Eubacteriales</taxon>
        <taxon>Clostridiaceae</taxon>
        <taxon>Clostridium</taxon>
    </lineage>
</organism>
<evidence type="ECO:0000259" key="1">
    <source>
        <dbReference type="Pfam" id="PF07872"/>
    </source>
</evidence>
<comment type="caution">
    <text evidence="2">The sequence shown here is derived from an EMBL/GenBank/DDBJ whole genome shotgun (WGS) entry which is preliminary data.</text>
</comment>